<dbReference type="SUPFAM" id="SSF51735">
    <property type="entry name" value="NAD(P)-binding Rossmann-fold domains"/>
    <property type="match status" value="1"/>
</dbReference>
<dbReference type="InterPro" id="IPR006140">
    <property type="entry name" value="D-isomer_DH_NAD-bd"/>
</dbReference>
<dbReference type="PANTHER" id="PTHR43761">
    <property type="entry name" value="D-ISOMER SPECIFIC 2-HYDROXYACID DEHYDROGENASE FAMILY PROTEIN (AFU_ORTHOLOGUE AFUA_1G13630)"/>
    <property type="match status" value="1"/>
</dbReference>
<accession>A0ABY8J2L0</accession>
<dbReference type="Gene3D" id="3.40.50.720">
    <property type="entry name" value="NAD(P)-binding Rossmann-like Domain"/>
    <property type="match status" value="2"/>
</dbReference>
<evidence type="ECO:0000256" key="3">
    <source>
        <dbReference type="ARBA" id="ARBA00023027"/>
    </source>
</evidence>
<comment type="similarity">
    <text evidence="1 4">Belongs to the D-isomer specific 2-hydroxyacid dehydrogenase family.</text>
</comment>
<evidence type="ECO:0000259" key="6">
    <source>
        <dbReference type="Pfam" id="PF02826"/>
    </source>
</evidence>
<dbReference type="Proteomes" id="UP001221597">
    <property type="component" value="Chromosome"/>
</dbReference>
<evidence type="ECO:0000256" key="1">
    <source>
        <dbReference type="ARBA" id="ARBA00005854"/>
    </source>
</evidence>
<evidence type="ECO:0000313" key="8">
    <source>
        <dbReference type="Proteomes" id="UP001221597"/>
    </source>
</evidence>
<dbReference type="InterPro" id="IPR006139">
    <property type="entry name" value="D-isomer_2_OHA_DH_cat_dom"/>
</dbReference>
<dbReference type="PROSITE" id="PS00670">
    <property type="entry name" value="D_2_HYDROXYACID_DH_2"/>
    <property type="match status" value="1"/>
</dbReference>
<dbReference type="RefSeq" id="WP_283077620.1">
    <property type="nucleotide sequence ID" value="NZ_CP121671.1"/>
</dbReference>
<dbReference type="SUPFAM" id="SSF52283">
    <property type="entry name" value="Formate/glycerate dehydrogenase catalytic domain-like"/>
    <property type="match status" value="1"/>
</dbReference>
<organism evidence="7 8">
    <name type="scientific">Halobacillus naozhouensis</name>
    <dbReference type="NCBI Taxonomy" id="554880"/>
    <lineage>
        <taxon>Bacteria</taxon>
        <taxon>Bacillati</taxon>
        <taxon>Bacillota</taxon>
        <taxon>Bacilli</taxon>
        <taxon>Bacillales</taxon>
        <taxon>Bacillaceae</taxon>
        <taxon>Halobacillus</taxon>
    </lineage>
</organism>
<dbReference type="EMBL" id="CP121671">
    <property type="protein sequence ID" value="WFT75654.1"/>
    <property type="molecule type" value="Genomic_DNA"/>
</dbReference>
<feature type="domain" description="D-isomer specific 2-hydroxyacid dehydrogenase catalytic" evidence="5">
    <location>
        <begin position="9"/>
        <end position="319"/>
    </location>
</feature>
<keyword evidence="8" id="KW-1185">Reference proteome</keyword>
<dbReference type="PANTHER" id="PTHR43761:SF1">
    <property type="entry name" value="D-ISOMER SPECIFIC 2-HYDROXYACID DEHYDROGENASE CATALYTIC DOMAIN-CONTAINING PROTEIN-RELATED"/>
    <property type="match status" value="1"/>
</dbReference>
<name>A0ABY8J2L0_9BACI</name>
<sequence>MQNKKIIYFDKVFDQFKQILHENKPEGFDLQFWTEMGEERKSSLEQAEYLLVATEKLDEDILSRAKQARFIQKTGIGVDNINLEAAEKYQLPVANTPGANAAGVAELTILMILSLYRKLPLLNQETKSGKWLMWKLRPSSFEMEGKTHGFIGFGNIGRETARRSRALGTNVVYYDKFQAPAETERELDAAYLPLEEVLKTSDIISLHIPFVPETKRLIGARELQLMKSNTVLINVSRGGIVDEKALAEALNNEVIAGAGIDVWETEPPELAHPLLKLENVIATPHIGAGTRDTLNRVLRMAFENIKRVDEGNAPNFVVNGVGKPKVENEVR</sequence>
<evidence type="ECO:0000256" key="2">
    <source>
        <dbReference type="ARBA" id="ARBA00023002"/>
    </source>
</evidence>
<dbReference type="InterPro" id="IPR029753">
    <property type="entry name" value="D-isomer_DH_CS"/>
</dbReference>
<dbReference type="InterPro" id="IPR036291">
    <property type="entry name" value="NAD(P)-bd_dom_sf"/>
</dbReference>
<gene>
    <name evidence="7" type="ORF">P9989_04485</name>
</gene>
<protein>
    <submittedName>
        <fullName evidence="7">2-hydroxyacid dehydrogenase</fullName>
    </submittedName>
</protein>
<dbReference type="PROSITE" id="PS00671">
    <property type="entry name" value="D_2_HYDROXYACID_DH_3"/>
    <property type="match status" value="1"/>
</dbReference>
<evidence type="ECO:0000259" key="5">
    <source>
        <dbReference type="Pfam" id="PF00389"/>
    </source>
</evidence>
<evidence type="ECO:0000313" key="7">
    <source>
        <dbReference type="EMBL" id="WFT75654.1"/>
    </source>
</evidence>
<dbReference type="Pfam" id="PF00389">
    <property type="entry name" value="2-Hacid_dh"/>
    <property type="match status" value="1"/>
</dbReference>
<evidence type="ECO:0000256" key="4">
    <source>
        <dbReference type="RuleBase" id="RU003719"/>
    </source>
</evidence>
<keyword evidence="2 4" id="KW-0560">Oxidoreductase</keyword>
<keyword evidence="3" id="KW-0520">NAD</keyword>
<feature type="domain" description="D-isomer specific 2-hydroxyacid dehydrogenase NAD-binding" evidence="6">
    <location>
        <begin position="110"/>
        <end position="287"/>
    </location>
</feature>
<dbReference type="CDD" id="cd12175">
    <property type="entry name" value="2-Hacid_dh_11"/>
    <property type="match status" value="1"/>
</dbReference>
<proteinExistence type="inferred from homology"/>
<dbReference type="InterPro" id="IPR050418">
    <property type="entry name" value="D-iso_2-hydroxyacid_DH_PdxB"/>
</dbReference>
<reference evidence="7 8" key="1">
    <citation type="submission" date="2023-04" db="EMBL/GenBank/DDBJ databases">
        <title>Genome sequence of Halobacillus naozhouensis KACC 21980.</title>
        <authorList>
            <person name="Kim S."/>
            <person name="Heo J."/>
            <person name="Kwon S.-W."/>
        </authorList>
    </citation>
    <scope>NUCLEOTIDE SEQUENCE [LARGE SCALE GENOMIC DNA]</scope>
    <source>
        <strain evidence="7 8">KCTC 13234</strain>
    </source>
</reference>
<dbReference type="Pfam" id="PF02826">
    <property type="entry name" value="2-Hacid_dh_C"/>
    <property type="match status" value="1"/>
</dbReference>